<dbReference type="Gene3D" id="2.40.160.10">
    <property type="entry name" value="Porin"/>
    <property type="match status" value="1"/>
</dbReference>
<dbReference type="EMBL" id="JACJJC010000010">
    <property type="protein sequence ID" value="MBM6704282.1"/>
    <property type="molecule type" value="Genomic_DNA"/>
</dbReference>
<organism evidence="13 14">
    <name type="scientific">Sutterella massiliensis</name>
    <dbReference type="NCBI Taxonomy" id="1816689"/>
    <lineage>
        <taxon>Bacteria</taxon>
        <taxon>Pseudomonadati</taxon>
        <taxon>Pseudomonadota</taxon>
        <taxon>Betaproteobacteria</taxon>
        <taxon>Burkholderiales</taxon>
        <taxon>Sutterellaceae</taxon>
        <taxon>Sutterella</taxon>
    </lineage>
</organism>
<evidence type="ECO:0000256" key="11">
    <source>
        <dbReference type="SAM" id="SignalP"/>
    </source>
</evidence>
<evidence type="ECO:0000313" key="14">
    <source>
        <dbReference type="Proteomes" id="UP000715095"/>
    </source>
</evidence>
<feature type="signal peptide" evidence="11">
    <location>
        <begin position="1"/>
        <end position="25"/>
    </location>
</feature>
<keyword evidence="9" id="KW-0472">Membrane</keyword>
<dbReference type="InterPro" id="IPR023614">
    <property type="entry name" value="Porin_dom_sf"/>
</dbReference>
<proteinExistence type="predicted"/>
<evidence type="ECO:0000256" key="4">
    <source>
        <dbReference type="ARBA" id="ARBA00022452"/>
    </source>
</evidence>
<evidence type="ECO:0000313" key="13">
    <source>
        <dbReference type="EMBL" id="MBM6704282.1"/>
    </source>
</evidence>
<dbReference type="PANTHER" id="PTHR34501">
    <property type="entry name" value="PROTEIN YDDL-RELATED"/>
    <property type="match status" value="1"/>
</dbReference>
<keyword evidence="5" id="KW-0812">Transmembrane</keyword>
<sequence>MNKFNACRLAAAVLAAAAAFGTANAAEVTVYGRMDTGISISEPSRSGENGSVQMKSGIFAGSRFGILTQETLTDSLRVVVKLENAFDSSTGEWNSTSTNRLFGRESSLSLVHDDYGTLAFGRIGTVTGGMGSYSSLDWYEPFETGFTDASLVGTWADLGTVDKSILYMTPRVAGFNAKFQFAFTDSTLDGEGNNIYVPEWSKNARPWAAAFEYRGIPNLFVGAGVGGLVLANTVENREKDDPLLVNFAINYDFGFVKPFFAAQYSEHFSYATGASAGEISGDFKKMAYLVGVTAPAAGGTFRAEIQYLDGEEELSGEDYDKQIYSIGYTYPLSKRTLFYSALSYAQGGGLIDKSNEKASAENRTMLEFGIDHQF</sequence>
<gene>
    <name evidence="13" type="ORF">H6A60_07275</name>
</gene>
<keyword evidence="14" id="KW-1185">Reference proteome</keyword>
<dbReference type="Pfam" id="PF13609">
    <property type="entry name" value="Porin_4"/>
    <property type="match status" value="1"/>
</dbReference>
<keyword evidence="8" id="KW-0626">Porin</keyword>
<evidence type="ECO:0000256" key="3">
    <source>
        <dbReference type="ARBA" id="ARBA00022448"/>
    </source>
</evidence>
<keyword evidence="4" id="KW-1134">Transmembrane beta strand</keyword>
<evidence type="ECO:0000256" key="6">
    <source>
        <dbReference type="ARBA" id="ARBA00022729"/>
    </source>
</evidence>
<dbReference type="InterPro" id="IPR050298">
    <property type="entry name" value="Gram-neg_bact_OMP"/>
</dbReference>
<comment type="subunit">
    <text evidence="2">Homotrimer.</text>
</comment>
<evidence type="ECO:0000256" key="7">
    <source>
        <dbReference type="ARBA" id="ARBA00023065"/>
    </source>
</evidence>
<dbReference type="Proteomes" id="UP000715095">
    <property type="component" value="Unassembled WGS sequence"/>
</dbReference>
<accession>A0ABS2DSF7</accession>
<evidence type="ECO:0000256" key="2">
    <source>
        <dbReference type="ARBA" id="ARBA00011233"/>
    </source>
</evidence>
<comment type="caution">
    <text evidence="13">The sequence shown here is derived from an EMBL/GenBank/DDBJ whole genome shotgun (WGS) entry which is preliminary data.</text>
</comment>
<dbReference type="PANTHER" id="PTHR34501:SF9">
    <property type="entry name" value="MAJOR OUTER MEMBRANE PROTEIN P.IA"/>
    <property type="match status" value="1"/>
</dbReference>
<keyword evidence="3" id="KW-0813">Transport</keyword>
<evidence type="ECO:0000256" key="9">
    <source>
        <dbReference type="ARBA" id="ARBA00023136"/>
    </source>
</evidence>
<protein>
    <submittedName>
        <fullName evidence="13">Porin</fullName>
    </submittedName>
</protein>
<feature type="chain" id="PRO_5045680521" evidence="11">
    <location>
        <begin position="26"/>
        <end position="374"/>
    </location>
</feature>
<dbReference type="InterPro" id="IPR033900">
    <property type="entry name" value="Gram_neg_porin_domain"/>
</dbReference>
<name>A0ABS2DSF7_9BURK</name>
<reference evidence="13 14" key="1">
    <citation type="journal article" date="2021" name="Sci. Rep.">
        <title>The distribution of antibiotic resistance genes in chicken gut microbiota commensals.</title>
        <authorList>
            <person name="Juricova H."/>
            <person name="Matiasovicova J."/>
            <person name="Kubasova T."/>
            <person name="Cejkova D."/>
            <person name="Rychlik I."/>
        </authorList>
    </citation>
    <scope>NUCLEOTIDE SEQUENCE [LARGE SCALE GENOMIC DNA]</scope>
    <source>
        <strain evidence="13 14">An829</strain>
    </source>
</reference>
<keyword evidence="7" id="KW-0406">Ion transport</keyword>
<evidence type="ECO:0000256" key="8">
    <source>
        <dbReference type="ARBA" id="ARBA00023114"/>
    </source>
</evidence>
<dbReference type="RefSeq" id="WP_205102850.1">
    <property type="nucleotide sequence ID" value="NZ_JACJJC010000010.1"/>
</dbReference>
<dbReference type="SUPFAM" id="SSF56935">
    <property type="entry name" value="Porins"/>
    <property type="match status" value="1"/>
</dbReference>
<keyword evidence="6 11" id="KW-0732">Signal</keyword>
<feature type="domain" description="Porin" evidence="12">
    <location>
        <begin position="10"/>
        <end position="346"/>
    </location>
</feature>
<keyword evidence="10" id="KW-0998">Cell outer membrane</keyword>
<evidence type="ECO:0000256" key="10">
    <source>
        <dbReference type="ARBA" id="ARBA00023237"/>
    </source>
</evidence>
<comment type="subcellular location">
    <subcellularLocation>
        <location evidence="1">Cell outer membrane</location>
        <topology evidence="1">Multi-pass membrane protein</topology>
    </subcellularLocation>
</comment>
<evidence type="ECO:0000256" key="1">
    <source>
        <dbReference type="ARBA" id="ARBA00004571"/>
    </source>
</evidence>
<evidence type="ECO:0000259" key="12">
    <source>
        <dbReference type="Pfam" id="PF13609"/>
    </source>
</evidence>
<dbReference type="CDD" id="cd00342">
    <property type="entry name" value="gram_neg_porins"/>
    <property type="match status" value="1"/>
</dbReference>
<evidence type="ECO:0000256" key="5">
    <source>
        <dbReference type="ARBA" id="ARBA00022692"/>
    </source>
</evidence>